<organism evidence="2 3">
    <name type="scientific">Pseudobutyrivibrio ruminis</name>
    <dbReference type="NCBI Taxonomy" id="46206"/>
    <lineage>
        <taxon>Bacteria</taxon>
        <taxon>Bacillati</taxon>
        <taxon>Bacillota</taxon>
        <taxon>Clostridia</taxon>
        <taxon>Lachnospirales</taxon>
        <taxon>Lachnospiraceae</taxon>
        <taxon>Pseudobutyrivibrio</taxon>
    </lineage>
</organism>
<accession>A0A927U9F9</accession>
<proteinExistence type="predicted"/>
<keyword evidence="1" id="KW-0812">Transmembrane</keyword>
<name>A0A927U9F9_9FIRM</name>
<keyword evidence="1" id="KW-1133">Transmembrane helix</keyword>
<sequence length="255" mass="29016">MGAKRQGFEITGTGLKIIAVITMLIDHIAVGIVANMVRAGIEPFSFIQTIDLYRLMRNIGRMAFPIYCFMLVEGFIHTRNVKKYALRLLFIAIISEIPFDLVSRDTFFTLEYNNVLWELLLGLIVLYAIAEIEKNQLTSNHTNFFRCAVVLVGMVIAYFTNLDYGEAGICCIGAMYSYYNYNKGKLGRITAFAIGVLILTVLSSKTEAWAFLMLIPMYYYEGNRGLDNRALRLFFYLFYPVHLLVLALIANLLIS</sequence>
<evidence type="ECO:0000313" key="2">
    <source>
        <dbReference type="EMBL" id="MBE5919567.1"/>
    </source>
</evidence>
<feature type="transmembrane region" description="Helical" evidence="1">
    <location>
        <begin position="115"/>
        <end position="132"/>
    </location>
</feature>
<dbReference type="EMBL" id="SVER01000015">
    <property type="protein sequence ID" value="MBE5919567.1"/>
    <property type="molecule type" value="Genomic_DNA"/>
</dbReference>
<dbReference type="Proteomes" id="UP000766246">
    <property type="component" value="Unassembled WGS sequence"/>
</dbReference>
<feature type="transmembrane region" description="Helical" evidence="1">
    <location>
        <begin position="233"/>
        <end position="254"/>
    </location>
</feature>
<protein>
    <submittedName>
        <fullName evidence="2">Conjugal transfer protein TraX</fullName>
    </submittedName>
</protein>
<feature type="transmembrane region" description="Helical" evidence="1">
    <location>
        <begin position="55"/>
        <end position="72"/>
    </location>
</feature>
<reference evidence="2" key="1">
    <citation type="submission" date="2019-04" db="EMBL/GenBank/DDBJ databases">
        <title>Evolution of Biomass-Degrading Anaerobic Consortia Revealed by Metagenomics.</title>
        <authorList>
            <person name="Peng X."/>
        </authorList>
    </citation>
    <scope>NUCLEOTIDE SEQUENCE</scope>
    <source>
        <strain evidence="2">SIG311</strain>
    </source>
</reference>
<keyword evidence="1" id="KW-0472">Membrane</keyword>
<gene>
    <name evidence="2" type="ORF">E7272_06950</name>
</gene>
<evidence type="ECO:0000313" key="3">
    <source>
        <dbReference type="Proteomes" id="UP000766246"/>
    </source>
</evidence>
<feature type="transmembrane region" description="Helical" evidence="1">
    <location>
        <begin position="189"/>
        <end position="212"/>
    </location>
</feature>
<evidence type="ECO:0000256" key="1">
    <source>
        <dbReference type="SAM" id="Phobius"/>
    </source>
</evidence>
<comment type="caution">
    <text evidence="2">The sequence shown here is derived from an EMBL/GenBank/DDBJ whole genome shotgun (WGS) entry which is preliminary data.</text>
</comment>
<dbReference type="Pfam" id="PF05857">
    <property type="entry name" value="TraX"/>
    <property type="match status" value="1"/>
</dbReference>
<feature type="transmembrane region" description="Helical" evidence="1">
    <location>
        <begin position="144"/>
        <end position="160"/>
    </location>
</feature>
<dbReference type="InterPro" id="IPR008875">
    <property type="entry name" value="TraX"/>
</dbReference>
<dbReference type="AlphaFoldDB" id="A0A927U9F9"/>
<feature type="transmembrane region" description="Helical" evidence="1">
    <location>
        <begin position="12"/>
        <end position="35"/>
    </location>
</feature>